<keyword evidence="2" id="KW-1185">Reference proteome</keyword>
<name>A0ACC1T5X9_9APHY</name>
<proteinExistence type="predicted"/>
<comment type="caution">
    <text evidence="1">The sequence shown here is derived from an EMBL/GenBank/DDBJ whole genome shotgun (WGS) entry which is preliminary data.</text>
</comment>
<dbReference type="EMBL" id="JANHOG010000468">
    <property type="protein sequence ID" value="KAJ3554061.1"/>
    <property type="molecule type" value="Genomic_DNA"/>
</dbReference>
<evidence type="ECO:0000313" key="2">
    <source>
        <dbReference type="Proteomes" id="UP001148662"/>
    </source>
</evidence>
<sequence length="437" mass="46080">MTDIPGTDTPLPPPTTTSVRTLQPRRLGSSSGSRSRTTSRASSRAASLRPSETALRNDARSSARNSLSPPAGHLKRGRSTDDEGDEADPFSTSLHGEENGEPSAKRRRPDTESVEELLADDCHASSSLLAGPSEPLDSTNEPESHAVEPSTHVGEAMARHGTDKIDAASSEEESSLSLISSSSSQSSASSSKRLDASQLDTTTTQPSKGAPPAKPLTESLASYNCPICFSPPRYATLTPCGHICCGECLFTAVKATIERAQFHGPASQNAKSIASTQASQARNFSFMTLVSSSYVLVTQSCSITDVPYAELPSRAGTRAVTSTKQDNTSPPGDCHPTARLTRPMLQVACNRIGTTRSCPQNRAAASSGTRFLTSDAPSLCAIAAYPRTWLTSSDNETHHGGDLDVDQGCAQSVGKWEVGGTDADGFGHTYPHISYHV</sequence>
<gene>
    <name evidence="1" type="ORF">NM688_g3300</name>
</gene>
<reference evidence="1" key="1">
    <citation type="submission" date="2022-07" db="EMBL/GenBank/DDBJ databases">
        <title>Genome Sequence of Phlebia brevispora.</title>
        <authorList>
            <person name="Buettner E."/>
        </authorList>
    </citation>
    <scope>NUCLEOTIDE SEQUENCE</scope>
    <source>
        <strain evidence="1">MPL23</strain>
    </source>
</reference>
<dbReference type="Proteomes" id="UP001148662">
    <property type="component" value="Unassembled WGS sequence"/>
</dbReference>
<evidence type="ECO:0000313" key="1">
    <source>
        <dbReference type="EMBL" id="KAJ3554061.1"/>
    </source>
</evidence>
<protein>
    <submittedName>
        <fullName evidence="1">Uncharacterized protein</fullName>
    </submittedName>
</protein>
<accession>A0ACC1T5X9</accession>
<organism evidence="1 2">
    <name type="scientific">Phlebia brevispora</name>
    <dbReference type="NCBI Taxonomy" id="194682"/>
    <lineage>
        <taxon>Eukaryota</taxon>
        <taxon>Fungi</taxon>
        <taxon>Dikarya</taxon>
        <taxon>Basidiomycota</taxon>
        <taxon>Agaricomycotina</taxon>
        <taxon>Agaricomycetes</taxon>
        <taxon>Polyporales</taxon>
        <taxon>Meruliaceae</taxon>
        <taxon>Phlebia</taxon>
    </lineage>
</organism>